<evidence type="ECO:0000256" key="10">
    <source>
        <dbReference type="ARBA" id="ARBA00022777"/>
    </source>
</evidence>
<dbReference type="Proteomes" id="UP001236507">
    <property type="component" value="Unassembled WGS sequence"/>
</dbReference>
<dbReference type="PANTHER" id="PTHR43030:SF1">
    <property type="entry name" value="PHOSPHOENOLPYRUVATE SYNTHASE"/>
    <property type="match status" value="1"/>
</dbReference>
<evidence type="ECO:0000313" key="16">
    <source>
        <dbReference type="EMBL" id="MDI9862060.1"/>
    </source>
</evidence>
<dbReference type="EC" id="2.7.9.2" evidence="5"/>
<evidence type="ECO:0000256" key="11">
    <source>
        <dbReference type="ARBA" id="ARBA00022840"/>
    </source>
</evidence>
<dbReference type="EMBL" id="JASHIF010000025">
    <property type="protein sequence ID" value="MDI9862060.1"/>
    <property type="molecule type" value="Genomic_DNA"/>
</dbReference>
<evidence type="ECO:0000256" key="2">
    <source>
        <dbReference type="ARBA" id="ARBA00002988"/>
    </source>
</evidence>
<comment type="caution">
    <text evidence="16">The sequence shown here is derived from an EMBL/GenBank/DDBJ whole genome shotgun (WGS) entry which is preliminary data.</text>
</comment>
<dbReference type="Pfam" id="PF01326">
    <property type="entry name" value="PPDK_N"/>
    <property type="match status" value="1"/>
</dbReference>
<evidence type="ECO:0000256" key="6">
    <source>
        <dbReference type="ARBA" id="ARBA00021623"/>
    </source>
</evidence>
<reference evidence="16 17" key="1">
    <citation type="submission" date="2023-05" db="EMBL/GenBank/DDBJ databases">
        <title>Novel species of genus Flectobacillus isolated from stream in China.</title>
        <authorList>
            <person name="Lu H."/>
        </authorList>
    </citation>
    <scope>NUCLEOTIDE SEQUENCE [LARGE SCALE GENOMIC DNA]</scope>
    <source>
        <strain evidence="16 17">KCTC 42575</strain>
    </source>
</reference>
<sequence>MSKSLSYLFTILLSLMLIDVPAQDISKYKFLAYGALPAWTGVAVDWHTSPKVYIYDPKETRGHAEFVNKKLGRAIDFKQFKTLASTSKNRQYLPFFVYDLSAKPYAVGAQKYTYAVRVEDYSYDDTPAVMANDIIKLTQLISATYKQFKGKPLVIVNTKEKHILSQQVLEPFLKKHQFNTAVPMNLIKHFDGFKIEVLNEVVAVGRLVHVKNEKEMVKLTPQDIAIFEHIPERVPPLAGIITLEPQTPLSHVNLLAKNRKTLNISLTSLSAWPELKAKIGQIVEINPKFQKLIIKTVTSDYAAKFWKNNQPQKVNIPNPELTFESTIPLNKHFKQYQKVNLIGAKANNYALIHELLGEEYVLPAYAIGFKPYMDLLTQGADKEINFFLSKKSTLNKSEKQKALARIRNVIIKSTPSAAMLESLRGVLNKYFAGKKVKLRSSTNCEDLPQFNGAGLYTSKGFNVADNDKVLAEKITKVYASLWNDEAFEEREYFGIDHKKVAMAILVSPAFVDEFANGVILVTPHEKSGNVDVLVNTQPGENEVANPKKNDKPEAFLVGQNGVVSSIKSHSNIGKVFIGNEQASLLLKVLRINAIKVHQALMNRQKESGDKQLYSTDIEFKVVKNTDGQYFLYFKQARLLRNHILPE</sequence>
<protein>
    <recommendedName>
        <fullName evidence="6">Phosphoenolpyruvate synthase</fullName>
        <ecNumber evidence="5">2.7.9.2</ecNumber>
    </recommendedName>
    <alternativeName>
        <fullName evidence="13">Pyruvate, water dikinase</fullName>
    </alternativeName>
</protein>
<evidence type="ECO:0000256" key="12">
    <source>
        <dbReference type="ARBA" id="ARBA00022842"/>
    </source>
</evidence>
<organism evidence="16 17">
    <name type="scientific">Flectobacillus roseus</name>
    <dbReference type="NCBI Taxonomy" id="502259"/>
    <lineage>
        <taxon>Bacteria</taxon>
        <taxon>Pseudomonadati</taxon>
        <taxon>Bacteroidota</taxon>
        <taxon>Cytophagia</taxon>
        <taxon>Cytophagales</taxon>
        <taxon>Flectobacillaceae</taxon>
        <taxon>Flectobacillus</taxon>
    </lineage>
</organism>
<dbReference type="SUPFAM" id="SSF56059">
    <property type="entry name" value="Glutathione synthetase ATP-binding domain-like"/>
    <property type="match status" value="1"/>
</dbReference>
<evidence type="ECO:0000256" key="9">
    <source>
        <dbReference type="ARBA" id="ARBA00022741"/>
    </source>
</evidence>
<evidence type="ECO:0000256" key="4">
    <source>
        <dbReference type="ARBA" id="ARBA00007837"/>
    </source>
</evidence>
<comment type="pathway">
    <text evidence="3">Carbohydrate biosynthesis; gluconeogenesis.</text>
</comment>
<keyword evidence="7" id="KW-0808">Transferase</keyword>
<keyword evidence="12" id="KW-0460">Magnesium</keyword>
<evidence type="ECO:0000256" key="1">
    <source>
        <dbReference type="ARBA" id="ARBA00001946"/>
    </source>
</evidence>
<keyword evidence="17" id="KW-1185">Reference proteome</keyword>
<evidence type="ECO:0000259" key="15">
    <source>
        <dbReference type="Pfam" id="PF01326"/>
    </source>
</evidence>
<dbReference type="InterPro" id="IPR002192">
    <property type="entry name" value="PPDK_AMP/ATP-bd"/>
</dbReference>
<proteinExistence type="inferred from homology"/>
<evidence type="ECO:0000313" key="17">
    <source>
        <dbReference type="Proteomes" id="UP001236507"/>
    </source>
</evidence>
<comment type="similarity">
    <text evidence="4">Belongs to the PEP-utilizing enzyme family.</text>
</comment>
<keyword evidence="9" id="KW-0547">Nucleotide-binding</keyword>
<dbReference type="RefSeq" id="WP_283346375.1">
    <property type="nucleotide sequence ID" value="NZ_JASHIF010000025.1"/>
</dbReference>
<feature type="domain" description="Pyruvate phosphate dikinase AMP/ATP-binding" evidence="15">
    <location>
        <begin position="340"/>
        <end position="560"/>
    </location>
</feature>
<keyword evidence="11" id="KW-0067">ATP-binding</keyword>
<evidence type="ECO:0000256" key="14">
    <source>
        <dbReference type="ARBA" id="ARBA00047700"/>
    </source>
</evidence>
<evidence type="ECO:0000256" key="7">
    <source>
        <dbReference type="ARBA" id="ARBA00022679"/>
    </source>
</evidence>
<dbReference type="Gene3D" id="3.30.1490.20">
    <property type="entry name" value="ATP-grasp fold, A domain"/>
    <property type="match status" value="1"/>
</dbReference>
<comment type="catalytic activity">
    <reaction evidence="14">
        <text>pyruvate + ATP + H2O = phosphoenolpyruvate + AMP + phosphate + 2 H(+)</text>
        <dbReference type="Rhea" id="RHEA:11364"/>
        <dbReference type="ChEBI" id="CHEBI:15361"/>
        <dbReference type="ChEBI" id="CHEBI:15377"/>
        <dbReference type="ChEBI" id="CHEBI:15378"/>
        <dbReference type="ChEBI" id="CHEBI:30616"/>
        <dbReference type="ChEBI" id="CHEBI:43474"/>
        <dbReference type="ChEBI" id="CHEBI:58702"/>
        <dbReference type="ChEBI" id="CHEBI:456215"/>
        <dbReference type="EC" id="2.7.9.2"/>
    </reaction>
</comment>
<name>A0ABT6YEW5_9BACT</name>
<keyword evidence="8" id="KW-0479">Metal-binding</keyword>
<evidence type="ECO:0000256" key="13">
    <source>
        <dbReference type="ARBA" id="ARBA00033470"/>
    </source>
</evidence>
<comment type="function">
    <text evidence="2">Catalyzes the phosphorylation of pyruvate to phosphoenolpyruvate.</text>
</comment>
<dbReference type="PANTHER" id="PTHR43030">
    <property type="entry name" value="PHOSPHOENOLPYRUVATE SYNTHASE"/>
    <property type="match status" value="1"/>
</dbReference>
<comment type="cofactor">
    <cofactor evidence="1">
        <name>Mg(2+)</name>
        <dbReference type="ChEBI" id="CHEBI:18420"/>
    </cofactor>
</comment>
<keyword evidence="10" id="KW-0418">Kinase</keyword>
<gene>
    <name evidence="16" type="ORF">QM524_22745</name>
</gene>
<evidence type="ECO:0000256" key="5">
    <source>
        <dbReference type="ARBA" id="ARBA00011996"/>
    </source>
</evidence>
<evidence type="ECO:0000256" key="8">
    <source>
        <dbReference type="ARBA" id="ARBA00022723"/>
    </source>
</evidence>
<accession>A0ABT6YEW5</accession>
<dbReference type="InterPro" id="IPR013815">
    <property type="entry name" value="ATP_grasp_subdomain_1"/>
</dbReference>
<dbReference type="InterPro" id="IPR006319">
    <property type="entry name" value="PEP_synth"/>
</dbReference>
<evidence type="ECO:0000256" key="3">
    <source>
        <dbReference type="ARBA" id="ARBA00004742"/>
    </source>
</evidence>